<dbReference type="KEGG" id="fsm:CCS41_01040"/>
<proteinExistence type="predicted"/>
<gene>
    <name evidence="1" type="ORF">CCS41_01040</name>
</gene>
<evidence type="ECO:0008006" key="3">
    <source>
        <dbReference type="Google" id="ProtNLM"/>
    </source>
</evidence>
<dbReference type="GO" id="GO:0004803">
    <property type="term" value="F:transposase activity"/>
    <property type="evidence" value="ECO:0007669"/>
    <property type="project" value="InterPro"/>
</dbReference>
<organism evidence="1 2">
    <name type="scientific">Candidatus Fukatsuia symbiotica</name>
    <dbReference type="NCBI Taxonomy" id="1878942"/>
    <lineage>
        <taxon>Bacteria</taxon>
        <taxon>Pseudomonadati</taxon>
        <taxon>Pseudomonadota</taxon>
        <taxon>Gammaproteobacteria</taxon>
        <taxon>Enterobacterales</taxon>
        <taxon>Yersiniaceae</taxon>
        <taxon>Candidatus Fukatsuia</taxon>
    </lineage>
</organism>
<evidence type="ECO:0000313" key="1">
    <source>
        <dbReference type="EMBL" id="AWK13398.1"/>
    </source>
</evidence>
<protein>
    <recommendedName>
        <fullName evidence="3">Transposase</fullName>
    </recommendedName>
</protein>
<dbReference type="AlphaFoldDB" id="A0A2U8I2S3"/>
<keyword evidence="2" id="KW-1185">Reference proteome</keyword>
<dbReference type="InterPro" id="IPR005063">
    <property type="entry name" value="Transposase_27"/>
</dbReference>
<dbReference type="Proteomes" id="UP000261875">
    <property type="component" value="Chromosome"/>
</dbReference>
<dbReference type="GO" id="GO:0003677">
    <property type="term" value="F:DNA binding"/>
    <property type="evidence" value="ECO:0007669"/>
    <property type="project" value="InterPro"/>
</dbReference>
<name>A0A2U8I2S3_9GAMM</name>
<dbReference type="Pfam" id="PF03400">
    <property type="entry name" value="DDE_Tnp_IS1"/>
    <property type="match status" value="1"/>
</dbReference>
<dbReference type="EMBL" id="CP021659">
    <property type="protein sequence ID" value="AWK13398.1"/>
    <property type="molecule type" value="Genomic_DNA"/>
</dbReference>
<reference evidence="1 2" key="1">
    <citation type="submission" date="2017-05" db="EMBL/GenBank/DDBJ databases">
        <title>Genome sequence of Candidatus Fukatsuia symbiotica and Candidatus Hamiltonella defensa from Acyrthosiphon pisum strain 5D.</title>
        <authorList>
            <person name="Patel V.A."/>
            <person name="Chevignon G."/>
            <person name="Russell J.A."/>
            <person name="Oliver K.M."/>
        </authorList>
    </citation>
    <scope>NUCLEOTIDE SEQUENCE [LARGE SCALE GENOMIC DNA]</scope>
    <source>
        <strain evidence="1 2">5D</strain>
    </source>
</reference>
<accession>A0A2U8I2S3</accession>
<evidence type="ECO:0000313" key="2">
    <source>
        <dbReference type="Proteomes" id="UP000261875"/>
    </source>
</evidence>
<dbReference type="GO" id="GO:0006313">
    <property type="term" value="P:DNA transposition"/>
    <property type="evidence" value="ECO:0007669"/>
    <property type="project" value="InterPro"/>
</dbReference>
<sequence length="62" mass="7608">MNGDIQRTIHIVSKLYTQRRERENLTLKTRLKRLNRKTRGYSKSEKIHDKVIGIFIEREYYL</sequence>